<keyword evidence="2" id="KW-1185">Reference proteome</keyword>
<dbReference type="AlphaFoldDB" id="F2NVE8"/>
<dbReference type="RefSeq" id="WP_013700957.1">
    <property type="nucleotide sequence ID" value="NC_015385.1"/>
</dbReference>
<dbReference type="KEGG" id="tsu:Tresu_0721"/>
<accession>F2NVE8</accession>
<dbReference type="EMBL" id="CP002631">
    <property type="protein sequence ID" value="AEB13658.1"/>
    <property type="molecule type" value="Genomic_DNA"/>
</dbReference>
<dbReference type="STRING" id="869209.Tresu_0721"/>
<reference evidence="2" key="2">
    <citation type="submission" date="2011-04" db="EMBL/GenBank/DDBJ databases">
        <title>The complete genome of chromosome of Treponema succinifaciens DSM 2489.</title>
        <authorList>
            <person name="Lucas S."/>
            <person name="Copeland A."/>
            <person name="Lapidus A."/>
            <person name="Bruce D."/>
            <person name="Goodwin L."/>
            <person name="Pitluck S."/>
            <person name="Peters L."/>
            <person name="Kyrpides N."/>
            <person name="Mavromatis K."/>
            <person name="Ivanova N."/>
            <person name="Ovchinnikova G."/>
            <person name="Teshima H."/>
            <person name="Detter J.C."/>
            <person name="Tapia R."/>
            <person name="Han C."/>
            <person name="Land M."/>
            <person name="Hauser L."/>
            <person name="Markowitz V."/>
            <person name="Cheng J.-F."/>
            <person name="Hugenholtz P."/>
            <person name="Woyke T."/>
            <person name="Wu D."/>
            <person name="Gronow S."/>
            <person name="Wellnitz S."/>
            <person name="Brambilla E."/>
            <person name="Klenk H.-P."/>
            <person name="Eisen J.A."/>
        </authorList>
    </citation>
    <scope>NUCLEOTIDE SEQUENCE [LARGE SCALE GENOMIC DNA]</scope>
    <source>
        <strain evidence="2">ATCC 33096 / DSM 2489 / 6091</strain>
    </source>
</reference>
<dbReference type="HOGENOM" id="CLU_1651419_0_0_12"/>
<name>F2NVE8_TRES6</name>
<reference evidence="1 2" key="1">
    <citation type="journal article" date="2011" name="Stand. Genomic Sci.">
        <title>Complete genome sequence of Treponema succinifaciens type strain (6091).</title>
        <authorList>
            <person name="Han C."/>
            <person name="Gronow S."/>
            <person name="Teshima H."/>
            <person name="Lapidus A."/>
            <person name="Nolan M."/>
            <person name="Lucas S."/>
            <person name="Hammon N."/>
            <person name="Deshpande S."/>
            <person name="Cheng J.F."/>
            <person name="Zeytun A."/>
            <person name="Tapia R."/>
            <person name="Goodwin L."/>
            <person name="Pitluck S."/>
            <person name="Liolios K."/>
            <person name="Pagani I."/>
            <person name="Ivanova N."/>
            <person name="Mavromatis K."/>
            <person name="Mikhailova N."/>
            <person name="Huntemann M."/>
            <person name="Pati A."/>
            <person name="Chen A."/>
            <person name="Palaniappan K."/>
            <person name="Land M."/>
            <person name="Hauser L."/>
            <person name="Brambilla E.M."/>
            <person name="Rohde M."/>
            <person name="Goker M."/>
            <person name="Woyke T."/>
            <person name="Bristow J."/>
            <person name="Eisen J.A."/>
            <person name="Markowitz V."/>
            <person name="Hugenholtz P."/>
            <person name="Kyrpides N.C."/>
            <person name="Klenk H.P."/>
            <person name="Detter J.C."/>
        </authorList>
    </citation>
    <scope>NUCLEOTIDE SEQUENCE [LARGE SCALE GENOMIC DNA]</scope>
    <source>
        <strain evidence="2">ATCC 33096 / DSM 2489 / 6091</strain>
    </source>
</reference>
<gene>
    <name evidence="1" type="ordered locus">Tresu_0721</name>
</gene>
<proteinExistence type="predicted"/>
<evidence type="ECO:0000313" key="1">
    <source>
        <dbReference type="EMBL" id="AEB13658.1"/>
    </source>
</evidence>
<organism evidence="1 2">
    <name type="scientific">Treponema succinifaciens (strain ATCC 33096 / DSM 2489 / 6091)</name>
    <dbReference type="NCBI Taxonomy" id="869209"/>
    <lineage>
        <taxon>Bacteria</taxon>
        <taxon>Pseudomonadati</taxon>
        <taxon>Spirochaetota</taxon>
        <taxon>Spirochaetia</taxon>
        <taxon>Spirochaetales</taxon>
        <taxon>Treponemataceae</taxon>
        <taxon>Treponema</taxon>
    </lineage>
</organism>
<protein>
    <submittedName>
        <fullName evidence="1">Uncharacterized protein</fullName>
    </submittedName>
</protein>
<evidence type="ECO:0000313" key="2">
    <source>
        <dbReference type="Proteomes" id="UP000006852"/>
    </source>
</evidence>
<dbReference type="GeneID" id="302997910"/>
<sequence length="160" mass="18594">MSMCYFDFPQEKIDLFEPSQKNYYFESGSKYSYLCSQEEISTVNFMDDFTGKDGGGYVITEYLRCSIIENGKIIFENPNCVKISSKKYIIVSVKAHEYTVKGWNEKLVSHDLRSDKTGDSALHPIYYESYGEAISIAKRLSLSNDCKYLVSMYLDYYDRH</sequence>
<dbReference type="Proteomes" id="UP000006852">
    <property type="component" value="Chromosome"/>
</dbReference>